<dbReference type="EMBL" id="FNTY01000002">
    <property type="protein sequence ID" value="SEE95316.1"/>
    <property type="molecule type" value="Genomic_DNA"/>
</dbReference>
<organism evidence="1 2">
    <name type="scientific">Pseudomonas migulae</name>
    <dbReference type="NCBI Taxonomy" id="78543"/>
    <lineage>
        <taxon>Bacteria</taxon>
        <taxon>Pseudomonadati</taxon>
        <taxon>Pseudomonadota</taxon>
        <taxon>Gammaproteobacteria</taxon>
        <taxon>Pseudomonadales</taxon>
        <taxon>Pseudomonadaceae</taxon>
        <taxon>Pseudomonas</taxon>
    </lineage>
</organism>
<name>A0A1H5N1D0_9PSED</name>
<evidence type="ECO:0000313" key="2">
    <source>
        <dbReference type="Proteomes" id="UP000198985"/>
    </source>
</evidence>
<evidence type="ECO:0000313" key="1">
    <source>
        <dbReference type="EMBL" id="SEE95316.1"/>
    </source>
</evidence>
<gene>
    <name evidence="1" type="ORF">SAMN04490194_5383</name>
</gene>
<dbReference type="AlphaFoldDB" id="A0A1H5N1D0"/>
<dbReference type="Proteomes" id="UP000198985">
    <property type="component" value="Unassembled WGS sequence"/>
</dbReference>
<protein>
    <submittedName>
        <fullName evidence="1">Uncharacterized protein</fullName>
    </submittedName>
</protein>
<proteinExistence type="predicted"/>
<reference evidence="1 2" key="1">
    <citation type="submission" date="2016-10" db="EMBL/GenBank/DDBJ databases">
        <authorList>
            <person name="de Groot N.N."/>
        </authorList>
    </citation>
    <scope>NUCLEOTIDE SEQUENCE [LARGE SCALE GENOMIC DNA]</scope>
    <source>
        <strain evidence="1 2">BS3662</strain>
    </source>
</reference>
<accession>A0A1H5N1D0</accession>
<sequence>MEVKQTMSNPDPQQSFTATLKINDKAVSTAQKILQKKIDDPRTSEELRQLHQEELKNTHNLITFSDYSMNPEESFFFAYINGVYIIKIKGRDGNYRDTLSMEGSLRNWTVHDGGAPTFFRLKNANGKSLKMTDLSESNEHEFLLYSGPQERPVCTYGDEPGLQVITDYPNRGGELATFKINITTRYTPNGH</sequence>